<evidence type="ECO:0000259" key="1">
    <source>
        <dbReference type="PROSITE" id="PS51384"/>
    </source>
</evidence>
<evidence type="ECO:0000313" key="3">
    <source>
        <dbReference type="Proteomes" id="UP000179627"/>
    </source>
</evidence>
<protein>
    <submittedName>
        <fullName evidence="2">NADPH-dependent ferric siderophore reductase</fullName>
    </submittedName>
</protein>
<dbReference type="EMBL" id="MBLM01000147">
    <property type="protein sequence ID" value="OHV31153.1"/>
    <property type="molecule type" value="Genomic_DNA"/>
</dbReference>
<dbReference type="InterPro" id="IPR017938">
    <property type="entry name" value="Riboflavin_synthase-like_b-brl"/>
</dbReference>
<dbReference type="AlphaFoldDB" id="A0A1S1Q8H6"/>
<dbReference type="InterPro" id="IPR007037">
    <property type="entry name" value="SIP_rossman_dom"/>
</dbReference>
<dbReference type="Gene3D" id="3.40.50.80">
    <property type="entry name" value="Nucleotide-binding domain of ferredoxin-NADP reductase (FNR) module"/>
    <property type="match status" value="1"/>
</dbReference>
<dbReference type="InterPro" id="IPR013113">
    <property type="entry name" value="SIP_FAD-bd"/>
</dbReference>
<comment type="caution">
    <text evidence="2">The sequence shown here is derived from an EMBL/GenBank/DDBJ whole genome shotgun (WGS) entry which is preliminary data.</text>
</comment>
<accession>A0A1S1Q8H6</accession>
<dbReference type="PANTHER" id="PTHR30157">
    <property type="entry name" value="FERRIC REDUCTASE, NADPH-DEPENDENT"/>
    <property type="match status" value="1"/>
</dbReference>
<proteinExistence type="predicted"/>
<dbReference type="RefSeq" id="WP_071088731.1">
    <property type="nucleotide sequence ID" value="NZ_MBLM01000147.1"/>
</dbReference>
<dbReference type="InterPro" id="IPR039374">
    <property type="entry name" value="SIP_fam"/>
</dbReference>
<reference evidence="3" key="1">
    <citation type="submission" date="2016-07" db="EMBL/GenBank/DDBJ databases">
        <title>Sequence Frankia sp. strain CcI1.17.</title>
        <authorList>
            <person name="Ghodhbane-Gtari F."/>
            <person name="Swanson E."/>
            <person name="Gueddou A."/>
            <person name="Morris K."/>
            <person name="Hezbri K."/>
            <person name="Ktari A."/>
            <person name="Nouioui I."/>
            <person name="Abebe-Akele F."/>
            <person name="Simpson S."/>
            <person name="Thomas K."/>
            <person name="Gtari M."/>
            <person name="Tisa L.S."/>
            <person name="Hurst S."/>
        </authorList>
    </citation>
    <scope>NUCLEOTIDE SEQUENCE [LARGE SCALE GENOMIC DNA]</scope>
    <source>
        <strain evidence="3">Cc1.17</strain>
    </source>
</reference>
<dbReference type="Proteomes" id="UP000179627">
    <property type="component" value="Unassembled WGS sequence"/>
</dbReference>
<dbReference type="Pfam" id="PF08021">
    <property type="entry name" value="FAD_binding_9"/>
    <property type="match status" value="1"/>
</dbReference>
<dbReference type="SUPFAM" id="SSF63380">
    <property type="entry name" value="Riboflavin synthase domain-like"/>
    <property type="match status" value="1"/>
</dbReference>
<dbReference type="FunFam" id="2.40.30.10:FF:000131">
    <property type="entry name" value="NADPH-dependent ferric siderophore reductase"/>
    <property type="match status" value="1"/>
</dbReference>
<feature type="domain" description="FAD-binding FR-type" evidence="1">
    <location>
        <begin position="4"/>
        <end position="129"/>
    </location>
</feature>
<evidence type="ECO:0000313" key="2">
    <source>
        <dbReference type="EMBL" id="OHV31153.1"/>
    </source>
</evidence>
<organism evidence="2 3">
    <name type="scientific">Parafrankia colletiae</name>
    <dbReference type="NCBI Taxonomy" id="573497"/>
    <lineage>
        <taxon>Bacteria</taxon>
        <taxon>Bacillati</taxon>
        <taxon>Actinomycetota</taxon>
        <taxon>Actinomycetes</taxon>
        <taxon>Frankiales</taxon>
        <taxon>Frankiaceae</taxon>
        <taxon>Parafrankia</taxon>
    </lineage>
</organism>
<keyword evidence="3" id="KW-1185">Reference proteome</keyword>
<dbReference type="InterPro" id="IPR039261">
    <property type="entry name" value="FNR_nucleotide-bd"/>
</dbReference>
<dbReference type="PANTHER" id="PTHR30157:SF0">
    <property type="entry name" value="NADPH-DEPENDENT FERRIC-CHELATE REDUCTASE"/>
    <property type="match status" value="1"/>
</dbReference>
<dbReference type="InterPro" id="IPR017927">
    <property type="entry name" value="FAD-bd_FR_type"/>
</dbReference>
<dbReference type="Gene3D" id="2.40.30.10">
    <property type="entry name" value="Translation factors"/>
    <property type="match status" value="1"/>
</dbReference>
<dbReference type="CDD" id="cd06193">
    <property type="entry name" value="siderophore_interacting"/>
    <property type="match status" value="1"/>
</dbReference>
<gene>
    <name evidence="2" type="ORF">CC117_26870</name>
</gene>
<dbReference type="Pfam" id="PF04954">
    <property type="entry name" value="SIP"/>
    <property type="match status" value="1"/>
</dbReference>
<dbReference type="GO" id="GO:0016491">
    <property type="term" value="F:oxidoreductase activity"/>
    <property type="evidence" value="ECO:0007669"/>
    <property type="project" value="InterPro"/>
</dbReference>
<dbReference type="PROSITE" id="PS51384">
    <property type="entry name" value="FAD_FR"/>
    <property type="match status" value="1"/>
</dbReference>
<dbReference type="OrthoDB" id="3211041at2"/>
<sequence>MARPEPHRAKVQRTERIGPHMIRVVFGGAGLSRFAAGEYTDHYVKLAFPLPGVTYPLPLDLEQVRRDMPPESWPTTRTYTVRAWDADKGELTIDFVEHGTRGLAGPWAAAAQPGDDLLIFGPGGGYAPDPAAAWHLFVGDESALPAIAASLERTPTGVPVHVFVEVGGSDEEIPLDAPPGAIITWLHRGQHQVGKLAVRAVAALDLPSGTGQAFVHGEANMVKQLRRILRVERGLAPRQLSISGYWRLGADEDGWQESKGEWNRNVEAEERVALAR</sequence>
<name>A0A1S1Q8H6_9ACTN</name>